<dbReference type="KEGG" id="pbf:CFX0092_B0853"/>
<feature type="transmembrane region" description="Helical" evidence="6">
    <location>
        <begin position="45"/>
        <end position="70"/>
    </location>
</feature>
<dbReference type="OrthoDB" id="5189031at2"/>
<accession>A0A170PK52</accession>
<dbReference type="Pfam" id="PF03073">
    <property type="entry name" value="TspO_MBR"/>
    <property type="match status" value="1"/>
</dbReference>
<dbReference type="InterPro" id="IPR004307">
    <property type="entry name" value="TspO_MBR"/>
</dbReference>
<feature type="transmembrane region" description="Helical" evidence="6">
    <location>
        <begin position="228"/>
        <end position="246"/>
    </location>
</feature>
<dbReference type="RefSeq" id="WP_095045661.1">
    <property type="nucleotide sequence ID" value="NZ_LN890656.1"/>
</dbReference>
<reference evidence="7" key="1">
    <citation type="submission" date="2016-01" db="EMBL/GenBank/DDBJ databases">
        <authorList>
            <person name="Mcilroy J.S."/>
            <person name="Karst M S."/>
            <person name="Albertsen M."/>
        </authorList>
    </citation>
    <scope>NUCLEOTIDE SEQUENCE</scope>
    <source>
        <strain evidence="7">Cfx-K</strain>
    </source>
</reference>
<dbReference type="PANTHER" id="PTHR33802">
    <property type="entry name" value="SI:CH211-161H7.5-RELATED"/>
    <property type="match status" value="1"/>
</dbReference>
<feature type="transmembrane region" description="Helical" evidence="6">
    <location>
        <begin position="147"/>
        <end position="168"/>
    </location>
</feature>
<evidence type="ECO:0000256" key="5">
    <source>
        <dbReference type="ARBA" id="ARBA00023136"/>
    </source>
</evidence>
<dbReference type="EMBL" id="LN890656">
    <property type="protein sequence ID" value="CUS06387.1"/>
    <property type="molecule type" value="Genomic_DNA"/>
</dbReference>
<dbReference type="PANTHER" id="PTHR33802:SF1">
    <property type="entry name" value="XK-RELATED PROTEIN"/>
    <property type="match status" value="1"/>
</dbReference>
<evidence type="ECO:0000256" key="2">
    <source>
        <dbReference type="ARBA" id="ARBA00007524"/>
    </source>
</evidence>
<evidence type="ECO:0000313" key="8">
    <source>
        <dbReference type="Proteomes" id="UP000215027"/>
    </source>
</evidence>
<comment type="subcellular location">
    <subcellularLocation>
        <location evidence="1">Membrane</location>
        <topology evidence="1">Multi-pass membrane protein</topology>
    </subcellularLocation>
</comment>
<sequence length="258" mass="28329">MSNKTRSILTLVVLILGVIAANYLGFRMNTDTGDIANQTFDNTNYFFPATYVFTTIWPVIYAGLVGLAIYQALPANRDNPRFRAAAPWLMLNIFLNALWVWVFGQEAFVSTVPIMLVLVFTTVMIYRKLEIGRAPVGRWERILQIPISIYLAWLSIATVANIASALIAAGWNGFGLSAEVWALVMLLVGAGLAVFLYRGLGRDVVIPLTFIYAYVGVIVRYYDVPLVLVGAIIGAVILAGLSVLHFRQGGSYALGITN</sequence>
<evidence type="ECO:0000313" key="7">
    <source>
        <dbReference type="EMBL" id="CUS06387.1"/>
    </source>
</evidence>
<evidence type="ECO:0000256" key="6">
    <source>
        <dbReference type="SAM" id="Phobius"/>
    </source>
</evidence>
<evidence type="ECO:0008006" key="9">
    <source>
        <dbReference type="Google" id="ProtNLM"/>
    </source>
</evidence>
<keyword evidence="8" id="KW-1185">Reference proteome</keyword>
<feature type="transmembrane region" description="Helical" evidence="6">
    <location>
        <begin position="7"/>
        <end position="25"/>
    </location>
</feature>
<dbReference type="InterPro" id="IPR038330">
    <property type="entry name" value="TspO/MBR-related_sf"/>
</dbReference>
<evidence type="ECO:0000256" key="3">
    <source>
        <dbReference type="ARBA" id="ARBA00022692"/>
    </source>
</evidence>
<evidence type="ECO:0000256" key="1">
    <source>
        <dbReference type="ARBA" id="ARBA00004141"/>
    </source>
</evidence>
<feature type="transmembrane region" description="Helical" evidence="6">
    <location>
        <begin position="82"/>
        <end position="101"/>
    </location>
</feature>
<proteinExistence type="inferred from homology"/>
<feature type="transmembrane region" description="Helical" evidence="6">
    <location>
        <begin position="107"/>
        <end position="126"/>
    </location>
</feature>
<evidence type="ECO:0000256" key="4">
    <source>
        <dbReference type="ARBA" id="ARBA00022989"/>
    </source>
</evidence>
<protein>
    <recommendedName>
        <fullName evidence="9">Tryptophan-rich sensory protein</fullName>
    </recommendedName>
</protein>
<name>A0A170PK52_9CHLR</name>
<dbReference type="Proteomes" id="UP000215027">
    <property type="component" value="Chromosome II"/>
</dbReference>
<dbReference type="GO" id="GO:0016020">
    <property type="term" value="C:membrane"/>
    <property type="evidence" value="ECO:0007669"/>
    <property type="project" value="UniProtKB-SubCell"/>
</dbReference>
<dbReference type="Gene3D" id="1.20.1260.100">
    <property type="entry name" value="TspO/MBR protein"/>
    <property type="match status" value="1"/>
</dbReference>
<feature type="transmembrane region" description="Helical" evidence="6">
    <location>
        <begin position="204"/>
        <end position="222"/>
    </location>
</feature>
<gene>
    <name evidence="7" type="ORF">CFX0092_B0853</name>
</gene>
<dbReference type="AlphaFoldDB" id="A0A170PK52"/>
<keyword evidence="5 6" id="KW-0472">Membrane</keyword>
<organism evidence="7 8">
    <name type="scientific">Candidatus Promineifilum breve</name>
    <dbReference type="NCBI Taxonomy" id="1806508"/>
    <lineage>
        <taxon>Bacteria</taxon>
        <taxon>Bacillati</taxon>
        <taxon>Chloroflexota</taxon>
        <taxon>Ardenticatenia</taxon>
        <taxon>Candidatus Promineifilales</taxon>
        <taxon>Candidatus Promineifilaceae</taxon>
        <taxon>Candidatus Promineifilum</taxon>
    </lineage>
</organism>
<feature type="transmembrane region" description="Helical" evidence="6">
    <location>
        <begin position="180"/>
        <end position="197"/>
    </location>
</feature>
<comment type="similarity">
    <text evidence="2">Belongs to the TspO/BZRP family.</text>
</comment>
<keyword evidence="4 6" id="KW-1133">Transmembrane helix</keyword>
<keyword evidence="3 6" id="KW-0812">Transmembrane</keyword>